<feature type="region of interest" description="Disordered" evidence="1">
    <location>
        <begin position="583"/>
        <end position="642"/>
    </location>
</feature>
<keyword evidence="3" id="KW-1185">Reference proteome</keyword>
<sequence>MDLMGDNTEEVHETIERRGDLDDLDKSLLQGSFKSSSATSSGQFARQTARLEPKFTEVGEDDNKIQFTRRTNAYGRSHTGSTQTRLRYNPLAKSHSVRLNRFKVRLTSRYEDQTALPSEVEQLNAFDSQVKALDLDDPLLNIDPARITWLPTTFTSLVTLRAGQRKSVIRTLTITTSFPTTIEPSEVLSNGISENGITVIDPTPSLVQSRVYSTEQHTWRTSLVPASQDGLTSMKTITESFVIRKFVTAYSSPPSCMTPHSASNSVNHINICCVLFLTLPGGGLLRGPVGCPAFFGLTSTRTMPTGEMTEEMANETLSSLQETDDSYIKTLLAGNINATATTKVDVSLPSNNILNELQNALQKNPLAALLLGLSSQLQPSLQTVTRSSTYVTTDVLYHTRIVSFYDGRRTRSKRLSDSTGKAERTLTTYTTEVITVQPTQAFPFPFLLQPTPSASYSTVTSMYTTVTTGTSYASKIFTLIYNAFSTRYRTVTSSSTYPTTMVVTSTSSFLVQPTVAYGGYPGAAPGYPAHAQPLPQLQPSQPVGAVQPSAPLQGNAAPQPTPVTNSAVAAALPEAPAVPAVVAGPTTDSAASPGDAQAGASETSPVAQQAPAAVAAKPEAAPLEPAGSAQPAEPAIEPSQTA</sequence>
<feature type="region of interest" description="Disordered" evidence="1">
    <location>
        <begin position="528"/>
        <end position="563"/>
    </location>
</feature>
<evidence type="ECO:0000313" key="3">
    <source>
        <dbReference type="Proteomes" id="UP000192247"/>
    </source>
</evidence>
<evidence type="ECO:0000313" key="2">
    <source>
        <dbReference type="EMBL" id="OQR75399.1"/>
    </source>
</evidence>
<feature type="compositionally biased region" description="Polar residues" evidence="1">
    <location>
        <begin position="550"/>
        <end position="563"/>
    </location>
</feature>
<organism evidence="2 3">
    <name type="scientific">Tropilaelaps mercedesae</name>
    <dbReference type="NCBI Taxonomy" id="418985"/>
    <lineage>
        <taxon>Eukaryota</taxon>
        <taxon>Metazoa</taxon>
        <taxon>Ecdysozoa</taxon>
        <taxon>Arthropoda</taxon>
        <taxon>Chelicerata</taxon>
        <taxon>Arachnida</taxon>
        <taxon>Acari</taxon>
        <taxon>Parasitiformes</taxon>
        <taxon>Mesostigmata</taxon>
        <taxon>Gamasina</taxon>
        <taxon>Dermanyssoidea</taxon>
        <taxon>Laelapidae</taxon>
        <taxon>Tropilaelaps</taxon>
    </lineage>
</organism>
<dbReference type="EMBL" id="MNPL01006425">
    <property type="protein sequence ID" value="OQR75399.1"/>
    <property type="molecule type" value="Genomic_DNA"/>
</dbReference>
<dbReference type="OrthoDB" id="6430068at2759"/>
<protein>
    <submittedName>
        <fullName evidence="2">Uncharacterized protein</fullName>
    </submittedName>
</protein>
<feature type="compositionally biased region" description="Low complexity" evidence="1">
    <location>
        <begin position="528"/>
        <end position="542"/>
    </location>
</feature>
<dbReference type="AlphaFoldDB" id="A0A1V9XPF5"/>
<comment type="caution">
    <text evidence="2">The sequence shown here is derived from an EMBL/GenBank/DDBJ whole genome shotgun (WGS) entry which is preliminary data.</text>
</comment>
<proteinExistence type="predicted"/>
<dbReference type="Proteomes" id="UP000192247">
    <property type="component" value="Unassembled WGS sequence"/>
</dbReference>
<accession>A0A1V9XPF5</accession>
<evidence type="ECO:0000256" key="1">
    <source>
        <dbReference type="SAM" id="MobiDB-lite"/>
    </source>
</evidence>
<name>A0A1V9XPF5_9ACAR</name>
<reference evidence="2 3" key="1">
    <citation type="journal article" date="2017" name="Gigascience">
        <title>Draft genome of the honey bee ectoparasitic mite, Tropilaelaps mercedesae, is shaped by the parasitic life history.</title>
        <authorList>
            <person name="Dong X."/>
            <person name="Armstrong S.D."/>
            <person name="Xia D."/>
            <person name="Makepeace B.L."/>
            <person name="Darby A.C."/>
            <person name="Kadowaki T."/>
        </authorList>
    </citation>
    <scope>NUCLEOTIDE SEQUENCE [LARGE SCALE GENOMIC DNA]</scope>
    <source>
        <strain evidence="2">Wuxi-XJTLU</strain>
    </source>
</reference>
<gene>
    <name evidence="2" type="ORF">BIW11_08443</name>
</gene>
<dbReference type="InParanoid" id="A0A1V9XPF5"/>
<feature type="compositionally biased region" description="Low complexity" evidence="1">
    <location>
        <begin position="605"/>
        <end position="626"/>
    </location>
</feature>